<protein>
    <submittedName>
        <fullName evidence="1">Uncharacterized protein</fullName>
    </submittedName>
</protein>
<accession>A0A964W4Y0</accession>
<dbReference type="RefSeq" id="WP_160361343.1">
    <property type="nucleotide sequence ID" value="NZ_WSRQ01000076.1"/>
</dbReference>
<evidence type="ECO:0000313" key="1">
    <source>
        <dbReference type="EMBL" id="MVX66849.1"/>
    </source>
</evidence>
<dbReference type="AlphaFoldDB" id="A0A964W4Y0"/>
<reference evidence="1" key="1">
    <citation type="submission" date="2019-12" db="EMBL/GenBank/DDBJ databases">
        <title>Microbes associate with the intestines of laboratory mice.</title>
        <authorList>
            <person name="Navarre W."/>
            <person name="Wong E."/>
        </authorList>
    </citation>
    <scope>NUCLEOTIDE SEQUENCE</scope>
    <source>
        <strain evidence="1">NM79_F5</strain>
    </source>
</reference>
<organism evidence="1 2">
    <name type="scientific">Clostridium chromiireducens</name>
    <dbReference type="NCBI Taxonomy" id="225345"/>
    <lineage>
        <taxon>Bacteria</taxon>
        <taxon>Bacillati</taxon>
        <taxon>Bacillota</taxon>
        <taxon>Clostridia</taxon>
        <taxon>Eubacteriales</taxon>
        <taxon>Clostridiaceae</taxon>
        <taxon>Clostridium</taxon>
    </lineage>
</organism>
<comment type="caution">
    <text evidence="1">The sequence shown here is derived from an EMBL/GenBank/DDBJ whole genome shotgun (WGS) entry which is preliminary data.</text>
</comment>
<sequence>MGTIFKVLEVVDKLKKGKKNKRKGEFKDILSDEVKELDKELTEKKK</sequence>
<gene>
    <name evidence="1" type="ORF">GKZ28_24625</name>
</gene>
<dbReference type="Proteomes" id="UP000656077">
    <property type="component" value="Unassembled WGS sequence"/>
</dbReference>
<evidence type="ECO:0000313" key="2">
    <source>
        <dbReference type="Proteomes" id="UP000656077"/>
    </source>
</evidence>
<dbReference type="EMBL" id="WSRQ01000076">
    <property type="protein sequence ID" value="MVX66849.1"/>
    <property type="molecule type" value="Genomic_DNA"/>
</dbReference>
<proteinExistence type="predicted"/>
<name>A0A964W4Y0_9CLOT</name>